<dbReference type="OrthoDB" id="3523179at2"/>
<dbReference type="RefSeq" id="WP_146320100.1">
    <property type="nucleotide sequence ID" value="NZ_CP042305.1"/>
</dbReference>
<gene>
    <name evidence="2" type="ORF">FPZ11_08770</name>
</gene>
<dbReference type="PANTHER" id="PTHR18964:SF149">
    <property type="entry name" value="BIFUNCTIONAL UDP-N-ACETYLGLUCOSAMINE 2-EPIMERASE_N-ACETYLMANNOSAMINE KINASE"/>
    <property type="match status" value="1"/>
</dbReference>
<dbReference type="Pfam" id="PF00480">
    <property type="entry name" value="ROK"/>
    <property type="match status" value="1"/>
</dbReference>
<evidence type="ECO:0000313" key="3">
    <source>
        <dbReference type="Proteomes" id="UP000320216"/>
    </source>
</evidence>
<dbReference type="Pfam" id="PF13412">
    <property type="entry name" value="HTH_24"/>
    <property type="match status" value="1"/>
</dbReference>
<dbReference type="InterPro" id="IPR000600">
    <property type="entry name" value="ROK"/>
</dbReference>
<dbReference type="InterPro" id="IPR036388">
    <property type="entry name" value="WH-like_DNA-bd_sf"/>
</dbReference>
<dbReference type="KEGG" id="huw:FPZ11_08770"/>
<dbReference type="InterPro" id="IPR036390">
    <property type="entry name" value="WH_DNA-bd_sf"/>
</dbReference>
<dbReference type="SUPFAM" id="SSF53067">
    <property type="entry name" value="Actin-like ATPase domain"/>
    <property type="match status" value="1"/>
</dbReference>
<evidence type="ECO:0000256" key="1">
    <source>
        <dbReference type="ARBA" id="ARBA00006479"/>
    </source>
</evidence>
<dbReference type="Gene3D" id="3.30.420.40">
    <property type="match status" value="2"/>
</dbReference>
<dbReference type="InterPro" id="IPR043129">
    <property type="entry name" value="ATPase_NBD"/>
</dbReference>
<dbReference type="Gene3D" id="1.10.10.10">
    <property type="entry name" value="Winged helix-like DNA-binding domain superfamily/Winged helix DNA-binding domain"/>
    <property type="match status" value="1"/>
</dbReference>
<reference evidence="2 3" key="1">
    <citation type="submission" date="2019-07" db="EMBL/GenBank/DDBJ databases">
        <title>Full genome sequence of Humibacter sp. WJ7-1.</title>
        <authorList>
            <person name="Im W.-T."/>
        </authorList>
    </citation>
    <scope>NUCLEOTIDE SEQUENCE [LARGE SCALE GENOMIC DNA]</scope>
    <source>
        <strain evidence="2 3">WJ7-1</strain>
    </source>
</reference>
<proteinExistence type="inferred from homology"/>
<evidence type="ECO:0000313" key="2">
    <source>
        <dbReference type="EMBL" id="QDZ14837.1"/>
    </source>
</evidence>
<comment type="similarity">
    <text evidence="1">Belongs to the ROK (NagC/XylR) family.</text>
</comment>
<dbReference type="Proteomes" id="UP000320216">
    <property type="component" value="Chromosome"/>
</dbReference>
<dbReference type="CDD" id="cd00090">
    <property type="entry name" value="HTH_ARSR"/>
    <property type="match status" value="1"/>
</dbReference>
<dbReference type="EMBL" id="CP042305">
    <property type="protein sequence ID" value="QDZ14837.1"/>
    <property type="molecule type" value="Genomic_DNA"/>
</dbReference>
<dbReference type="SUPFAM" id="SSF46785">
    <property type="entry name" value="Winged helix' DNA-binding domain"/>
    <property type="match status" value="1"/>
</dbReference>
<keyword evidence="3" id="KW-1185">Reference proteome</keyword>
<accession>A0A5B8M2G3</accession>
<sequence length="398" mass="41097">MPRSTRPTAPGTPAWLRTRNDREALALLLEHGELTRLQLGELTGLSKPTASQMVHRLAAAGVIKETGEVSAGRGPNAVSYGVQLDVALGVAVDIEERLLTATVVDVSGAEREVVELELPARGARRSATGDVRAAIDAACAAAGADVDSVTAVCIGVQGAVDPRTDALRFTDTLPGWQRRNVRAGLEHELGLAVTIENDVNLAAVAERTRGAAAGAGGFGLLWLGKGLGFALDLAGVVQPGTSGGAGEIGYLPVPREAASLDPAARDLQDLIGGGPLVRLARRFGAAGRGYSATIDRLTTSTEARAEVVAELAPRVALGIIPVLALLDPEQIVLGGPTGAMGGAELATAVAAHVRRTTGWNPRVVPTGIPRHAVLFGACERLAGALQDQLFDRIERLSP</sequence>
<organism evidence="2 3">
    <name type="scientific">Humibacter ginsenosidimutans</name>
    <dbReference type="NCBI Taxonomy" id="2599293"/>
    <lineage>
        <taxon>Bacteria</taxon>
        <taxon>Bacillati</taxon>
        <taxon>Actinomycetota</taxon>
        <taxon>Actinomycetes</taxon>
        <taxon>Micrococcales</taxon>
        <taxon>Microbacteriaceae</taxon>
        <taxon>Humibacter</taxon>
    </lineage>
</organism>
<name>A0A5B8M2G3_9MICO</name>
<dbReference type="AlphaFoldDB" id="A0A5B8M2G3"/>
<dbReference type="InterPro" id="IPR011991">
    <property type="entry name" value="ArsR-like_HTH"/>
</dbReference>
<dbReference type="PANTHER" id="PTHR18964">
    <property type="entry name" value="ROK (REPRESSOR, ORF, KINASE) FAMILY"/>
    <property type="match status" value="1"/>
</dbReference>
<protein>
    <submittedName>
        <fullName evidence="2">ROK family transcriptional regulator</fullName>
    </submittedName>
</protein>